<dbReference type="GO" id="GO:0016020">
    <property type="term" value="C:membrane"/>
    <property type="evidence" value="ECO:0007669"/>
    <property type="project" value="UniProtKB-SubCell"/>
</dbReference>
<evidence type="ECO:0000313" key="8">
    <source>
        <dbReference type="RefSeq" id="XP_028138254.1"/>
    </source>
</evidence>
<evidence type="ECO:0000256" key="4">
    <source>
        <dbReference type="ARBA" id="ARBA00023136"/>
    </source>
</evidence>
<dbReference type="Gene3D" id="1.20.1250.20">
    <property type="entry name" value="MFS general substrate transporter like domains"/>
    <property type="match status" value="1"/>
</dbReference>
<protein>
    <submittedName>
        <fullName evidence="8">Facilitated trehalose transporter Tret1-2 homolog</fullName>
    </submittedName>
</protein>
<feature type="transmembrane region" description="Helical" evidence="5">
    <location>
        <begin position="306"/>
        <end position="327"/>
    </location>
</feature>
<feature type="transmembrane region" description="Helical" evidence="5">
    <location>
        <begin position="282"/>
        <end position="299"/>
    </location>
</feature>
<dbReference type="Pfam" id="PF00083">
    <property type="entry name" value="Sugar_tr"/>
    <property type="match status" value="1"/>
</dbReference>
<dbReference type="AlphaFoldDB" id="A0A6P7FPH4"/>
<dbReference type="PROSITE" id="PS50850">
    <property type="entry name" value="MFS"/>
    <property type="match status" value="1"/>
</dbReference>
<evidence type="ECO:0000256" key="6">
    <source>
        <dbReference type="SAM" id="SignalP"/>
    </source>
</evidence>
<gene>
    <name evidence="8" type="primary">LOC114332628</name>
</gene>
<dbReference type="OrthoDB" id="5141738at2759"/>
<keyword evidence="3 5" id="KW-1133">Transmembrane helix</keyword>
<feature type="transmembrane region" description="Helical" evidence="5">
    <location>
        <begin position="75"/>
        <end position="94"/>
    </location>
</feature>
<keyword evidence="4 5" id="KW-0472">Membrane</keyword>
<dbReference type="InterPro" id="IPR050549">
    <property type="entry name" value="MFS_Trehalose_Transporter"/>
</dbReference>
<keyword evidence="6" id="KW-0732">Signal</keyword>
<dbReference type="RefSeq" id="XP_028138254.1">
    <property type="nucleotide sequence ID" value="XM_028282453.1"/>
</dbReference>
<feature type="transmembrane region" description="Helical" evidence="5">
    <location>
        <begin position="241"/>
        <end position="262"/>
    </location>
</feature>
<evidence type="ECO:0000256" key="5">
    <source>
        <dbReference type="SAM" id="Phobius"/>
    </source>
</evidence>
<dbReference type="InParanoid" id="A0A6P7FPH4"/>
<dbReference type="InterPro" id="IPR005828">
    <property type="entry name" value="MFS_sugar_transport-like"/>
</dbReference>
<dbReference type="KEGG" id="dvv:114332628"/>
<feature type="transmembrane region" description="Helical" evidence="5">
    <location>
        <begin position="100"/>
        <end position="119"/>
    </location>
</feature>
<evidence type="ECO:0000256" key="3">
    <source>
        <dbReference type="ARBA" id="ARBA00022989"/>
    </source>
</evidence>
<dbReference type="SUPFAM" id="SSF103473">
    <property type="entry name" value="MFS general substrate transporter"/>
    <property type="match status" value="1"/>
</dbReference>
<evidence type="ECO:0000256" key="2">
    <source>
        <dbReference type="ARBA" id="ARBA00022692"/>
    </source>
</evidence>
<reference evidence="8" key="1">
    <citation type="submission" date="2025-08" db="UniProtKB">
        <authorList>
            <consortium name="RefSeq"/>
        </authorList>
    </citation>
    <scope>IDENTIFICATION</scope>
    <source>
        <tissue evidence="8">Whole insect</tissue>
    </source>
</reference>
<evidence type="ECO:0000259" key="7">
    <source>
        <dbReference type="PROSITE" id="PS50850"/>
    </source>
</evidence>
<evidence type="ECO:0000256" key="1">
    <source>
        <dbReference type="ARBA" id="ARBA00004141"/>
    </source>
</evidence>
<name>A0A6P7FPH4_DIAVI</name>
<keyword evidence="2 5" id="KW-0812">Transmembrane</keyword>
<feature type="transmembrane region" description="Helical" evidence="5">
    <location>
        <begin position="131"/>
        <end position="151"/>
    </location>
</feature>
<feature type="transmembrane region" description="Helical" evidence="5">
    <location>
        <begin position="157"/>
        <end position="178"/>
    </location>
</feature>
<feature type="transmembrane region" description="Helical" evidence="5">
    <location>
        <begin position="333"/>
        <end position="355"/>
    </location>
</feature>
<dbReference type="GO" id="GO:0022857">
    <property type="term" value="F:transmembrane transporter activity"/>
    <property type="evidence" value="ECO:0007669"/>
    <property type="project" value="InterPro"/>
</dbReference>
<feature type="chain" id="PRO_5027894349" evidence="6">
    <location>
        <begin position="18"/>
        <end position="371"/>
    </location>
</feature>
<dbReference type="InterPro" id="IPR036259">
    <property type="entry name" value="MFS_trans_sf"/>
</dbReference>
<organism evidence="8">
    <name type="scientific">Diabrotica virgifera virgifera</name>
    <name type="common">western corn rootworm</name>
    <dbReference type="NCBI Taxonomy" id="50390"/>
    <lineage>
        <taxon>Eukaryota</taxon>
        <taxon>Metazoa</taxon>
        <taxon>Ecdysozoa</taxon>
        <taxon>Arthropoda</taxon>
        <taxon>Hexapoda</taxon>
        <taxon>Insecta</taxon>
        <taxon>Pterygota</taxon>
        <taxon>Neoptera</taxon>
        <taxon>Endopterygota</taxon>
        <taxon>Coleoptera</taxon>
        <taxon>Polyphaga</taxon>
        <taxon>Cucujiformia</taxon>
        <taxon>Chrysomeloidea</taxon>
        <taxon>Chrysomelidae</taxon>
        <taxon>Galerucinae</taxon>
        <taxon>Diabroticina</taxon>
        <taxon>Diabroticites</taxon>
        <taxon>Diabrotica</taxon>
    </lineage>
</organism>
<comment type="subcellular location">
    <subcellularLocation>
        <location evidence="1">Membrane</location>
        <topology evidence="1">Multi-pass membrane protein</topology>
    </subcellularLocation>
</comment>
<proteinExistence type="predicted"/>
<dbReference type="PANTHER" id="PTHR48021">
    <property type="match status" value="1"/>
</dbReference>
<dbReference type="PANTHER" id="PTHR48021:SF1">
    <property type="entry name" value="GH07001P-RELATED"/>
    <property type="match status" value="1"/>
</dbReference>
<dbReference type="InterPro" id="IPR020846">
    <property type="entry name" value="MFS_dom"/>
</dbReference>
<feature type="domain" description="Major facilitator superfamily (MFS) profile" evidence="7">
    <location>
        <begin position="1"/>
        <end position="371"/>
    </location>
</feature>
<accession>A0A6P7FPH4</accession>
<sequence>MWRALLACPIMFLGASIQTWSSSAMPKLVNNETSPFGRALETHEATWVVSSLTLGCAIGTWIASYLAITVGRKRTLLFSGICSLIGNLMIAFGTTVETFYAARLILGFTVTSSMFLVPVYMGEIAGKSKGVFFIAFASTSVCSGLLYSNIIGPFVSISIMSLISALLSFVFCIIFVVFGKETPNFYLKCKKPVLAETVLKATNKDQKHVTEFLLEMQFVQQADESINVFSLYSSKAFKRSLIIVNSLFLIQQLSGVDVLLFYGIKLFQDLDSNITPEVSVNILGLFHLFSSFLLIALGPKFGRKSLFTFSGLGIAFFQACLAIFTYVKGMYPLPFALNILPLFFLVFYIIIYNYVDSEDDESVFICELYVN</sequence>
<feature type="transmembrane region" description="Helical" evidence="5">
    <location>
        <begin position="47"/>
        <end position="68"/>
    </location>
</feature>
<feature type="signal peptide" evidence="6">
    <location>
        <begin position="1"/>
        <end position="17"/>
    </location>
</feature>